<dbReference type="InterPro" id="IPR038508">
    <property type="entry name" value="ArfGAP_dom_sf"/>
</dbReference>
<dbReference type="Pfam" id="PF01412">
    <property type="entry name" value="ArfGap"/>
    <property type="match status" value="2"/>
</dbReference>
<feature type="compositionally biased region" description="Basic and acidic residues" evidence="7">
    <location>
        <begin position="356"/>
        <end position="377"/>
    </location>
</feature>
<dbReference type="Pfam" id="PF00788">
    <property type="entry name" value="RA"/>
    <property type="match status" value="1"/>
</dbReference>
<dbReference type="InterPro" id="IPR013761">
    <property type="entry name" value="SAM/pointed_sf"/>
</dbReference>
<keyword evidence="6" id="KW-0862">Zinc</keyword>
<feature type="compositionally biased region" description="Polar residues" evidence="7">
    <location>
        <begin position="156"/>
        <end position="171"/>
    </location>
</feature>
<dbReference type="Gene3D" id="1.10.150.50">
    <property type="entry name" value="Transcription Factor, Ets-1"/>
    <property type="match status" value="1"/>
</dbReference>
<keyword evidence="2" id="KW-0343">GTPase activation</keyword>
<evidence type="ECO:0000256" key="6">
    <source>
        <dbReference type="PROSITE-ProRule" id="PRU00288"/>
    </source>
</evidence>
<evidence type="ECO:0000259" key="9">
    <source>
        <dbReference type="PROSITE" id="PS50105"/>
    </source>
</evidence>
<dbReference type="CDD" id="cd09490">
    <property type="entry name" value="SAM_Arap1_2_3"/>
    <property type="match status" value="1"/>
</dbReference>
<gene>
    <name evidence="13" type="ORF">H4Q32_020756</name>
</gene>
<dbReference type="InterPro" id="IPR008936">
    <property type="entry name" value="Rho_GTPase_activation_prot"/>
</dbReference>
<dbReference type="SUPFAM" id="SSF50729">
    <property type="entry name" value="PH domain-like"/>
    <property type="match status" value="5"/>
</dbReference>
<feature type="domain" description="Arf-GAP" evidence="10">
    <location>
        <begin position="651"/>
        <end position="827"/>
    </location>
</feature>
<evidence type="ECO:0000256" key="7">
    <source>
        <dbReference type="SAM" id="MobiDB-lite"/>
    </source>
</evidence>
<feature type="domain" description="PH" evidence="8">
    <location>
        <begin position="1013"/>
        <end position="1111"/>
    </location>
</feature>
<evidence type="ECO:0000256" key="2">
    <source>
        <dbReference type="ARBA" id="ARBA00022468"/>
    </source>
</evidence>
<dbReference type="InterPro" id="IPR001164">
    <property type="entry name" value="ArfGAP_dom"/>
</dbReference>
<accession>A0ABQ8M2B1</accession>
<dbReference type="InterPro" id="IPR037858">
    <property type="entry name" value="RhoGAP_ARAP"/>
</dbReference>
<dbReference type="InterPro" id="IPR001849">
    <property type="entry name" value="PH_domain"/>
</dbReference>
<dbReference type="PANTHER" id="PTHR45899:SF4">
    <property type="entry name" value="ARF-GAP WITH RHO-GAP DOMAIN, ANK REPEAT AND PH DOMAIN-CONTAINING PROTEIN 3"/>
    <property type="match status" value="1"/>
</dbReference>
<feature type="domain" description="PH" evidence="8">
    <location>
        <begin position="468"/>
        <end position="654"/>
    </location>
</feature>
<dbReference type="Gene3D" id="2.30.29.30">
    <property type="entry name" value="Pleckstrin-homology domain (PH domain)/Phosphotyrosine-binding domain (PTB)"/>
    <property type="match status" value="5"/>
</dbReference>
<dbReference type="InterPro" id="IPR037278">
    <property type="entry name" value="ARFGAP/RecO"/>
</dbReference>
<dbReference type="SUPFAM" id="SSF48350">
    <property type="entry name" value="GTPase activation domain, GAP"/>
    <property type="match status" value="1"/>
</dbReference>
<keyword evidence="3" id="KW-0963">Cytoplasm</keyword>
<evidence type="ECO:0000313" key="13">
    <source>
        <dbReference type="EMBL" id="KAI2656760.1"/>
    </source>
</evidence>
<feature type="domain" description="Rho-GAP" evidence="12">
    <location>
        <begin position="1115"/>
        <end position="1296"/>
    </location>
</feature>
<sequence length="1693" mass="191743">MATIGPCSDAEDLLASIHLERYLDHFRQAGFLLARDFCHVDNVALNRVGVTATGHRKRILKLVEHIQLICQHQRKEPSLDRCNSESAIHEVTPVKAEPHSPSKHPGTSLEALRNSSTPNLCAQVKRSLSERSTSVVKPVPKPRTVFHRLRAERISLPTQQEAQPHQKSSQDLLLKGSSSSTDTVETSTESNKGSCESGLSNTTSPPETSEALPPVPPRLNRGIPPSTFRRMSDHERLSTPPLCTPPDSPSSYQCSPFTNTPGPPPSPPCSGLEMVSNEIYCGTLPGTPHVFWSRSVPVPPPRQEVSPSTENHSTLEKSSSSETSKRMSADTASAEDEDEMINPYCETVFHSRRQYQHSEVERTKSEEKTANKEDKQRDHGHHNHSWLKRLDSPGYCTVGEPTPASHSFSLPHNLGSNDADEDIISPYASFTSLSERTAPILSGWLDKLSPQGYAPSGLLLSSHLCISCTLLNGCFCSLSVLSARNYVFQKRYVKFDGKNLMYYGSEKDAYPKGVIPLAAIQMARVAKDNKFEIVTIQRSKWCSTLQERVKEQLVFGRPRFGPGSHCQKSGFLELKGTKSKIYTAIIMEQIWLYKNEQCFKNGIGITVIEARGATIRDGKGKSFDLITPYKTFSFTAESDREKRDWMEALQESIAETLSDYEVAEKIWSNRSNKICADCKAINPDWASINLCVVICKNCAVHVRSSVPNTTDKSVSEAPYQDKQNEWCVESDVVPLLFCLPAGQHRGLGTMVSKVQSLKLDTSVWSNEIVQLFIMLGNDRANEFWAARLPVTEELDCDASPEQRREFITHKYREGRYRHPHPSFSTQEELLKALCTAVTEQNLLKTVTQIFAEAEAVRLADANGNDKRVSPHYSYTQSADSCVYDEIMQPILYSGYLYKSSSLNKGTLSRRTRDDFQKYWCSVEKSILFYESDRCHEPSMKIDVKDIICLGVSRPDSSNNSGFIDKFRYTFELYLTSDKLVQFGLETPDALHSWARAIGKATTPLSCHCLLAREFERVGVLRYKAMLDPQQWKEGFFVLQKSNLFICPGNDGAAEDIINLKRLQELSIASETENHEKKDILVLVEKGRTLHLQGMGRTDFSLWYTDIQKAAGGKGNTLKDQQLSRNDIPIIVDSCIAFITQYGLGHEGIYRKNGAKSRIKLLMEEFRKDARNVKLRIGDNFIEDVTDVLKRFFREIDDPIFMADLHPFWREAAKIPQKPQRLDRYKELIRGLPRVNRTTLAALISHLYRVQKCADLNQMCTKNLSLLFAPSLFQTDGKGEHEVKIIEDLIDNYLYIFDIDEEHQTQIELEISLITTWRDTQVSPTMCAEELTNQVLYMRNIPAGEKDVWMTFEAIEEGELERPLHPKEKVLEQALQWCKMADPSSAYLMVKKVPRGEAIDIFTAYKSEIVKSGVLKCREEPPKLLQGNKFQERLFQIKDHRLLLMKDKKSNKPEKEWQLKTLKIYMGIRKKLKPPTKWGLTVMLDKQQLYLSCSCETELWDWMTNLLKAQNDDLRPPVMRRHSSSDISKQRFGTMPLVPIRGEESNTNSTMLSANQTLPMKMQQDSFEERIESPEPLYEEVGDFGLQVLKSLETSFLSSAHAETQEVPARPISLGQRKAASLDRMVGLNPVHSLLSSGESIDTLGHEEPADSLHIPGRHRSHRSCSPQQELLLQELTTMFCKKSEAEEQHENLT</sequence>
<dbReference type="InterPro" id="IPR011993">
    <property type="entry name" value="PH-like_dom_sf"/>
</dbReference>
<dbReference type="Gene3D" id="3.10.20.90">
    <property type="entry name" value="Phosphatidylinositol 3-kinase Catalytic Subunit, Chain A, domain 1"/>
    <property type="match status" value="1"/>
</dbReference>
<dbReference type="SMART" id="SM00233">
    <property type="entry name" value="PH"/>
    <property type="match status" value="5"/>
</dbReference>
<keyword evidence="5" id="KW-0677">Repeat</keyword>
<dbReference type="InterPro" id="IPR000159">
    <property type="entry name" value="RA_dom"/>
</dbReference>
<evidence type="ECO:0000313" key="14">
    <source>
        <dbReference type="Proteomes" id="UP000830375"/>
    </source>
</evidence>
<evidence type="ECO:0000259" key="11">
    <source>
        <dbReference type="PROSITE" id="PS50200"/>
    </source>
</evidence>
<dbReference type="Pfam" id="PF00536">
    <property type="entry name" value="SAM_1"/>
    <property type="match status" value="1"/>
</dbReference>
<evidence type="ECO:0000259" key="8">
    <source>
        <dbReference type="PROSITE" id="PS50003"/>
    </source>
</evidence>
<feature type="domain" description="SAM" evidence="9">
    <location>
        <begin position="5"/>
        <end position="69"/>
    </location>
</feature>
<feature type="domain" description="Ras-associating" evidence="11">
    <location>
        <begin position="1321"/>
        <end position="1394"/>
    </location>
</feature>
<comment type="subcellular location">
    <subcellularLocation>
        <location evidence="1">Cytoplasm</location>
    </subcellularLocation>
</comment>
<dbReference type="SUPFAM" id="SSF47769">
    <property type="entry name" value="SAM/Pointed domain"/>
    <property type="match status" value="1"/>
</dbReference>
<keyword evidence="4" id="KW-0597">Phosphoprotein</keyword>
<dbReference type="SUPFAM" id="SSF57863">
    <property type="entry name" value="ArfGap/RecO-like zinc finger"/>
    <property type="match status" value="2"/>
</dbReference>
<evidence type="ECO:0000259" key="10">
    <source>
        <dbReference type="PROSITE" id="PS50115"/>
    </source>
</evidence>
<dbReference type="SMART" id="SM00324">
    <property type="entry name" value="RhoGAP"/>
    <property type="match status" value="1"/>
</dbReference>
<comment type="caution">
    <text evidence="13">The sequence shown here is derived from an EMBL/GenBank/DDBJ whole genome shotgun (WGS) entry which is preliminary data.</text>
</comment>
<organism evidence="13 14">
    <name type="scientific">Labeo rohita</name>
    <name type="common">Indian major carp</name>
    <name type="synonym">Cyprinus rohita</name>
    <dbReference type="NCBI Taxonomy" id="84645"/>
    <lineage>
        <taxon>Eukaryota</taxon>
        <taxon>Metazoa</taxon>
        <taxon>Chordata</taxon>
        <taxon>Craniata</taxon>
        <taxon>Vertebrata</taxon>
        <taxon>Euteleostomi</taxon>
        <taxon>Actinopterygii</taxon>
        <taxon>Neopterygii</taxon>
        <taxon>Teleostei</taxon>
        <taxon>Ostariophysi</taxon>
        <taxon>Cypriniformes</taxon>
        <taxon>Cyprinidae</taxon>
        <taxon>Labeoninae</taxon>
        <taxon>Labeonini</taxon>
        <taxon>Labeo</taxon>
    </lineage>
</organism>
<dbReference type="PROSITE" id="PS50200">
    <property type="entry name" value="RA"/>
    <property type="match status" value="1"/>
</dbReference>
<evidence type="ECO:0000259" key="12">
    <source>
        <dbReference type="PROSITE" id="PS50238"/>
    </source>
</evidence>
<dbReference type="SMART" id="SM00105">
    <property type="entry name" value="ArfGap"/>
    <property type="match status" value="1"/>
</dbReference>
<dbReference type="EMBL" id="JACTAM010000014">
    <property type="protein sequence ID" value="KAI2656760.1"/>
    <property type="molecule type" value="Genomic_DNA"/>
</dbReference>
<evidence type="ECO:0000256" key="5">
    <source>
        <dbReference type="ARBA" id="ARBA00022737"/>
    </source>
</evidence>
<dbReference type="CDD" id="cd13259">
    <property type="entry name" value="PH5_ARAP"/>
    <property type="match status" value="1"/>
</dbReference>
<dbReference type="PANTHER" id="PTHR45899">
    <property type="entry name" value="RHO GTPASE ACTIVATING PROTEIN AT 15B, ISOFORM C"/>
    <property type="match status" value="1"/>
</dbReference>
<dbReference type="Pfam" id="PF00169">
    <property type="entry name" value="PH"/>
    <property type="match status" value="2"/>
</dbReference>
<feature type="compositionally biased region" description="Low complexity" evidence="7">
    <location>
        <begin position="177"/>
        <end position="190"/>
    </location>
</feature>
<dbReference type="Gene3D" id="1.10.220.150">
    <property type="entry name" value="Arf GTPase activating protein"/>
    <property type="match status" value="1"/>
</dbReference>
<dbReference type="PROSITE" id="PS50105">
    <property type="entry name" value="SAM_DOMAIN"/>
    <property type="match status" value="1"/>
</dbReference>
<dbReference type="Pfam" id="PF00620">
    <property type="entry name" value="RhoGAP"/>
    <property type="match status" value="1"/>
</dbReference>
<dbReference type="InterPro" id="IPR000198">
    <property type="entry name" value="RhoGAP_dom"/>
</dbReference>
<evidence type="ECO:0000256" key="4">
    <source>
        <dbReference type="ARBA" id="ARBA00022553"/>
    </source>
</evidence>
<evidence type="ECO:0000256" key="3">
    <source>
        <dbReference type="ARBA" id="ARBA00022490"/>
    </source>
</evidence>
<proteinExistence type="predicted"/>
<feature type="compositionally biased region" description="Polar residues" evidence="7">
    <location>
        <begin position="191"/>
        <end position="207"/>
    </location>
</feature>
<feature type="region of interest" description="Disordered" evidence="7">
    <location>
        <begin position="298"/>
        <end position="340"/>
    </location>
</feature>
<dbReference type="SMART" id="SM00454">
    <property type="entry name" value="SAM"/>
    <property type="match status" value="1"/>
</dbReference>
<feature type="domain" description="PH" evidence="8">
    <location>
        <begin position="1407"/>
        <end position="1510"/>
    </location>
</feature>
<dbReference type="PROSITE" id="PS50003">
    <property type="entry name" value="PH_DOMAIN"/>
    <property type="match status" value="4"/>
</dbReference>
<keyword evidence="6" id="KW-0863">Zinc-finger</keyword>
<keyword evidence="14" id="KW-1185">Reference proteome</keyword>
<dbReference type="PROSITE" id="PS50115">
    <property type="entry name" value="ARFGAP"/>
    <property type="match status" value="1"/>
</dbReference>
<dbReference type="Proteomes" id="UP000830375">
    <property type="component" value="Unassembled WGS sequence"/>
</dbReference>
<dbReference type="InterPro" id="IPR052227">
    <property type="entry name" value="Arf-Rho-GAP_ANK-PH_domain"/>
</dbReference>
<feature type="domain" description="PH" evidence="8">
    <location>
        <begin position="889"/>
        <end position="1002"/>
    </location>
</feature>
<feature type="region of interest" description="Disordered" evidence="7">
    <location>
        <begin position="353"/>
        <end position="386"/>
    </location>
</feature>
<name>A0ABQ8M2B1_LABRO</name>
<dbReference type="CDD" id="cd13254">
    <property type="entry name" value="PH2_ARAP"/>
    <property type="match status" value="1"/>
</dbReference>
<dbReference type="InterPro" id="IPR001660">
    <property type="entry name" value="SAM"/>
</dbReference>
<evidence type="ECO:0000256" key="1">
    <source>
        <dbReference type="ARBA" id="ARBA00004496"/>
    </source>
</evidence>
<feature type="region of interest" description="Disordered" evidence="7">
    <location>
        <begin position="1641"/>
        <end position="1663"/>
    </location>
</feature>
<keyword evidence="6" id="KW-0479">Metal-binding</keyword>
<dbReference type="PROSITE" id="PS50238">
    <property type="entry name" value="RHOGAP"/>
    <property type="match status" value="1"/>
</dbReference>
<feature type="region of interest" description="Disordered" evidence="7">
    <location>
        <begin position="91"/>
        <end position="270"/>
    </location>
</feature>
<protein>
    <submittedName>
        <fullName evidence="13">Arf-GAP with Rho-GAP domain, ANK repeat and PH domain-containing protein 3</fullName>
    </submittedName>
</protein>
<dbReference type="CDD" id="cd04385">
    <property type="entry name" value="RhoGAP_ARAP"/>
    <property type="match status" value="1"/>
</dbReference>
<reference evidence="13 14" key="1">
    <citation type="submission" date="2022-01" db="EMBL/GenBank/DDBJ databases">
        <title>A high-quality chromosome-level genome assembly of rohu carp, Labeo rohita.</title>
        <authorList>
            <person name="Arick M.A. II"/>
            <person name="Hsu C.-Y."/>
            <person name="Magbanua Z."/>
            <person name="Pechanova O."/>
            <person name="Grover C."/>
            <person name="Miller E."/>
            <person name="Thrash A."/>
            <person name="Ezzel L."/>
            <person name="Alam S."/>
            <person name="Benzie J."/>
            <person name="Hamilton M."/>
            <person name="Karsi A."/>
            <person name="Lawrence M.L."/>
            <person name="Peterson D.G."/>
        </authorList>
    </citation>
    <scope>NUCLEOTIDE SEQUENCE [LARGE SCALE GENOMIC DNA]</scope>
    <source>
        <strain evidence="14">BAU-BD-2019</strain>
        <tissue evidence="13">Blood</tissue>
    </source>
</reference>
<dbReference type="Gene3D" id="1.10.555.10">
    <property type="entry name" value="Rho GTPase activation protein"/>
    <property type="match status" value="1"/>
</dbReference>